<keyword evidence="1" id="KW-0812">Transmembrane</keyword>
<sequence length="223" mass="25908">MISIYQQYIKYLLYPKLVNSNIASHREELEKIREARLFEIVKDESRRGVQLKFTDFTLASWPFVLIYGLYSLVQIHIGILLSAQMAKEGFLPAIFSSSEFQQKAFLFSTLFKVVFFPLSAWVFVKFWRVVISLFAGLFDKDLEGVNLEDTIAASLVGNFFLIIPIFGDFLKFVSQVVYLYFGLRYNLRFSFVQSFFILLSPLILIVGLFLVMLMYISLIISFI</sequence>
<evidence type="ECO:0000256" key="1">
    <source>
        <dbReference type="SAM" id="Phobius"/>
    </source>
</evidence>
<comment type="caution">
    <text evidence="2">The sequence shown here is derived from an EMBL/GenBank/DDBJ whole genome shotgun (WGS) entry which is preliminary data.</text>
</comment>
<dbReference type="EMBL" id="QDKL01000002">
    <property type="protein sequence ID" value="RZF21757.1"/>
    <property type="molecule type" value="Genomic_DNA"/>
</dbReference>
<feature type="transmembrane region" description="Helical" evidence="1">
    <location>
        <begin position="104"/>
        <end position="124"/>
    </location>
</feature>
<keyword evidence="1" id="KW-1133">Transmembrane helix</keyword>
<reference evidence="3" key="1">
    <citation type="journal article" date="2019" name="Int. J. Syst. Evol. Microbiol.">
        <title>Halobacteriovorax valvorus sp. nov., a novel prokaryotic predator isolated from coastal seawater of China.</title>
        <authorList>
            <person name="Chen M.-X."/>
        </authorList>
    </citation>
    <scope>NUCLEOTIDE SEQUENCE [LARGE SCALE GENOMIC DNA]</scope>
    <source>
        <strain evidence="3">BL9</strain>
    </source>
</reference>
<evidence type="ECO:0008006" key="4">
    <source>
        <dbReference type="Google" id="ProtNLM"/>
    </source>
</evidence>
<feature type="transmembrane region" description="Helical" evidence="1">
    <location>
        <begin position="61"/>
        <end position="83"/>
    </location>
</feature>
<evidence type="ECO:0000313" key="3">
    <source>
        <dbReference type="Proteomes" id="UP000443582"/>
    </source>
</evidence>
<organism evidence="2 3">
    <name type="scientific">Halobacteriovorax vibrionivorans</name>
    <dbReference type="NCBI Taxonomy" id="2152716"/>
    <lineage>
        <taxon>Bacteria</taxon>
        <taxon>Pseudomonadati</taxon>
        <taxon>Bdellovibrionota</taxon>
        <taxon>Bacteriovoracia</taxon>
        <taxon>Bacteriovoracales</taxon>
        <taxon>Halobacteriovoraceae</taxon>
        <taxon>Halobacteriovorax</taxon>
    </lineage>
</organism>
<proteinExistence type="predicted"/>
<gene>
    <name evidence="2" type="ORF">DAY19_08695</name>
</gene>
<protein>
    <recommendedName>
        <fullName evidence="4">Yip1 domain-containing protein</fullName>
    </recommendedName>
</protein>
<name>A0ABY0IKB7_9BACT</name>
<dbReference type="Proteomes" id="UP000443582">
    <property type="component" value="Unassembled WGS sequence"/>
</dbReference>
<feature type="transmembrane region" description="Helical" evidence="1">
    <location>
        <begin position="195"/>
        <end position="220"/>
    </location>
</feature>
<evidence type="ECO:0000313" key="2">
    <source>
        <dbReference type="EMBL" id="RZF21757.1"/>
    </source>
</evidence>
<accession>A0ABY0IKB7</accession>
<keyword evidence="3" id="KW-1185">Reference proteome</keyword>
<dbReference type="RefSeq" id="WP_115361464.1">
    <property type="nucleotide sequence ID" value="NZ_QDKL01000002.1"/>
</dbReference>
<keyword evidence="1" id="KW-0472">Membrane</keyword>
<feature type="transmembrane region" description="Helical" evidence="1">
    <location>
        <begin position="159"/>
        <end position="183"/>
    </location>
</feature>